<dbReference type="HOGENOM" id="CLU_050982_0_1_3"/>
<organism evidence="5 6">
    <name type="scientific">Stanieria cyanosphaera (strain ATCC 29371 / PCC 7437)</name>
    <dbReference type="NCBI Taxonomy" id="111780"/>
    <lineage>
        <taxon>Bacteria</taxon>
        <taxon>Bacillati</taxon>
        <taxon>Cyanobacteriota</taxon>
        <taxon>Cyanophyceae</taxon>
        <taxon>Pleurocapsales</taxon>
        <taxon>Dermocarpellaceae</taxon>
        <taxon>Stanieria</taxon>
    </lineage>
</organism>
<gene>
    <name evidence="5" type="ordered locus">Sta7437_2124</name>
</gene>
<dbReference type="Gene3D" id="3.40.50.720">
    <property type="entry name" value="NAD(P)-binding Rossmann-like Domain"/>
    <property type="match status" value="1"/>
</dbReference>
<dbReference type="Gene3D" id="1.10.287.70">
    <property type="match status" value="1"/>
</dbReference>
<dbReference type="PANTHER" id="PTHR43833:SF9">
    <property type="entry name" value="POTASSIUM CHANNEL PROTEIN YUGO-RELATED"/>
    <property type="match status" value="1"/>
</dbReference>
<evidence type="ECO:0000256" key="1">
    <source>
        <dbReference type="ARBA" id="ARBA00004651"/>
    </source>
</evidence>
<protein>
    <submittedName>
        <fullName evidence="5">TrkA-N domain protein</fullName>
    </submittedName>
</protein>
<dbReference type="AlphaFoldDB" id="K9XUD7"/>
<feature type="transmembrane region" description="Helical" evidence="2">
    <location>
        <begin position="62"/>
        <end position="83"/>
    </location>
</feature>
<dbReference type="SUPFAM" id="SSF116726">
    <property type="entry name" value="TrkA C-terminal domain-like"/>
    <property type="match status" value="1"/>
</dbReference>
<keyword evidence="2" id="KW-0472">Membrane</keyword>
<proteinExistence type="predicted"/>
<dbReference type="KEGG" id="scs:Sta7437_2124"/>
<dbReference type="PANTHER" id="PTHR43833">
    <property type="entry name" value="POTASSIUM CHANNEL PROTEIN 2-RELATED-RELATED"/>
    <property type="match status" value="1"/>
</dbReference>
<feature type="transmembrane region" description="Helical" evidence="2">
    <location>
        <begin position="7"/>
        <end position="31"/>
    </location>
</feature>
<dbReference type="RefSeq" id="WP_015193342.1">
    <property type="nucleotide sequence ID" value="NC_019748.1"/>
</dbReference>
<dbReference type="Pfam" id="PF02254">
    <property type="entry name" value="TrkA_N"/>
    <property type="match status" value="1"/>
</dbReference>
<dbReference type="eggNOG" id="COG1226">
    <property type="taxonomic scope" value="Bacteria"/>
</dbReference>
<evidence type="ECO:0000313" key="6">
    <source>
        <dbReference type="Proteomes" id="UP000010473"/>
    </source>
</evidence>
<dbReference type="EMBL" id="CP003653">
    <property type="protein sequence ID" value="AFZ35674.1"/>
    <property type="molecule type" value="Genomic_DNA"/>
</dbReference>
<keyword evidence="2" id="KW-1133">Transmembrane helix</keyword>
<dbReference type="PROSITE" id="PS51202">
    <property type="entry name" value="RCK_C"/>
    <property type="match status" value="1"/>
</dbReference>
<comment type="subcellular location">
    <subcellularLocation>
        <location evidence="1">Cell membrane</location>
        <topology evidence="1">Multi-pass membrane protein</topology>
    </subcellularLocation>
</comment>
<reference evidence="6" key="1">
    <citation type="journal article" date="2013" name="Proc. Natl. Acad. Sci. U.S.A.">
        <title>Improving the coverage of the cyanobacterial phylum using diversity-driven genome sequencing.</title>
        <authorList>
            <person name="Shih P.M."/>
            <person name="Wu D."/>
            <person name="Latifi A."/>
            <person name="Axen S.D."/>
            <person name="Fewer D.P."/>
            <person name="Talla E."/>
            <person name="Calteau A."/>
            <person name="Cai F."/>
            <person name="Tandeau de Marsac N."/>
            <person name="Rippka R."/>
            <person name="Herdman M."/>
            <person name="Sivonen K."/>
            <person name="Coursin T."/>
            <person name="Laurent T."/>
            <person name="Goodwin L."/>
            <person name="Nolan M."/>
            <person name="Davenport K.W."/>
            <person name="Han C.S."/>
            <person name="Rubin E.M."/>
            <person name="Eisen J.A."/>
            <person name="Woyke T."/>
            <person name="Gugger M."/>
            <person name="Kerfeld C.A."/>
        </authorList>
    </citation>
    <scope>NUCLEOTIDE SEQUENCE [LARGE SCALE GENOMIC DNA]</scope>
    <source>
        <strain evidence="6">ATCC 29371 / PCC 7437</strain>
    </source>
</reference>
<dbReference type="GO" id="GO:0006813">
    <property type="term" value="P:potassium ion transport"/>
    <property type="evidence" value="ECO:0007669"/>
    <property type="project" value="InterPro"/>
</dbReference>
<dbReference type="InterPro" id="IPR013099">
    <property type="entry name" value="K_chnl_dom"/>
</dbReference>
<dbReference type="GO" id="GO:0008324">
    <property type="term" value="F:monoatomic cation transmembrane transporter activity"/>
    <property type="evidence" value="ECO:0007669"/>
    <property type="project" value="InterPro"/>
</dbReference>
<dbReference type="GO" id="GO:0005886">
    <property type="term" value="C:plasma membrane"/>
    <property type="evidence" value="ECO:0007669"/>
    <property type="project" value="UniProtKB-SubCell"/>
</dbReference>
<dbReference type="Gene3D" id="3.30.70.1450">
    <property type="entry name" value="Regulator of K+ conductance, C-terminal domain"/>
    <property type="match status" value="1"/>
</dbReference>
<name>K9XUD7_STAC7</name>
<evidence type="ECO:0000256" key="2">
    <source>
        <dbReference type="SAM" id="Phobius"/>
    </source>
</evidence>
<evidence type="ECO:0000259" key="3">
    <source>
        <dbReference type="PROSITE" id="PS51201"/>
    </source>
</evidence>
<dbReference type="PROSITE" id="PS51201">
    <property type="entry name" value="RCK_N"/>
    <property type="match status" value="1"/>
</dbReference>
<sequence>MQESFKRIFIGTTFFTATLVVAVVGYGLFGWTLLDSIYMVVITIFGVGYGEVNPLRTPSEKIFTIFVIIAGTSSAVYTVGGFIQMIAEGEINKALDSHKKNKDIENLKQHIIICGFGRMGQILAHQMQEARQPFVILDRDSIRISQAEALGYLAQIGNATDEEMLQAIGIEKAKILATVLPDDAANVFITLTARGLNPKLKILARGEFPTTEKKLRLAGADEVVLPATISALRMASLITRPTAIDFLETKEERRQLNELLSHVDVQIDELAVPVGSPFVSKTIRELEVRGKGGFIAIALRKQDGTIVRNLDHNTLLEKGDTVIVMGHQGDIPQFARANELKSKLRYRGSQVG</sequence>
<dbReference type="SUPFAM" id="SSF51735">
    <property type="entry name" value="NAD(P)-binding Rossmann-fold domains"/>
    <property type="match status" value="1"/>
</dbReference>
<evidence type="ECO:0000259" key="4">
    <source>
        <dbReference type="PROSITE" id="PS51202"/>
    </source>
</evidence>
<dbReference type="OrthoDB" id="9785285at2"/>
<dbReference type="STRING" id="111780.Sta7437_2124"/>
<dbReference type="Pfam" id="PF07885">
    <property type="entry name" value="Ion_trans_2"/>
    <property type="match status" value="1"/>
</dbReference>
<dbReference type="InterPro" id="IPR036721">
    <property type="entry name" value="RCK_C_sf"/>
</dbReference>
<dbReference type="Proteomes" id="UP000010473">
    <property type="component" value="Chromosome"/>
</dbReference>
<feature type="domain" description="RCK N-terminal" evidence="3">
    <location>
        <begin position="108"/>
        <end position="225"/>
    </location>
</feature>
<dbReference type="InterPro" id="IPR006037">
    <property type="entry name" value="RCK_C"/>
</dbReference>
<dbReference type="PATRIC" id="fig|111780.3.peg.2216"/>
<keyword evidence="2" id="KW-0812">Transmembrane</keyword>
<feature type="domain" description="RCK C-terminal" evidence="4">
    <location>
        <begin position="254"/>
        <end position="340"/>
    </location>
</feature>
<dbReference type="SUPFAM" id="SSF81324">
    <property type="entry name" value="Voltage-gated potassium channels"/>
    <property type="match status" value="1"/>
</dbReference>
<keyword evidence="6" id="KW-1185">Reference proteome</keyword>
<evidence type="ECO:0000313" key="5">
    <source>
        <dbReference type="EMBL" id="AFZ35674.1"/>
    </source>
</evidence>
<dbReference type="InterPro" id="IPR003148">
    <property type="entry name" value="RCK_N"/>
</dbReference>
<dbReference type="Pfam" id="PF02080">
    <property type="entry name" value="TrkA_C"/>
    <property type="match status" value="1"/>
</dbReference>
<dbReference type="InterPro" id="IPR036291">
    <property type="entry name" value="NAD(P)-bd_dom_sf"/>
</dbReference>
<accession>K9XUD7</accession>
<feature type="transmembrane region" description="Helical" evidence="2">
    <location>
        <begin position="37"/>
        <end position="55"/>
    </location>
</feature>
<dbReference type="InterPro" id="IPR050721">
    <property type="entry name" value="Trk_Ktr_HKT_K-transport"/>
</dbReference>